<keyword evidence="4" id="KW-0812">Transmembrane</keyword>
<feature type="domain" description="Peptidase A1" evidence="6">
    <location>
        <begin position="70"/>
        <end position="395"/>
    </location>
</feature>
<dbReference type="PROSITE" id="PS51767">
    <property type="entry name" value="PEPTIDASE_A1"/>
    <property type="match status" value="1"/>
</dbReference>
<dbReference type="InterPro" id="IPR021109">
    <property type="entry name" value="Peptidase_aspartic_dom_sf"/>
</dbReference>
<dbReference type="InterPro" id="IPR001969">
    <property type="entry name" value="Aspartic_peptidase_AS"/>
</dbReference>
<keyword evidence="4" id="KW-1133">Transmembrane helix</keyword>
<organism evidence="7 8">
    <name type="scientific">Antrodiella citrinella</name>
    <dbReference type="NCBI Taxonomy" id="2447956"/>
    <lineage>
        <taxon>Eukaryota</taxon>
        <taxon>Fungi</taxon>
        <taxon>Dikarya</taxon>
        <taxon>Basidiomycota</taxon>
        <taxon>Agaricomycotina</taxon>
        <taxon>Agaricomycetes</taxon>
        <taxon>Polyporales</taxon>
        <taxon>Steccherinaceae</taxon>
        <taxon>Antrodiella</taxon>
    </lineage>
</organism>
<dbReference type="SUPFAM" id="SSF50630">
    <property type="entry name" value="Acid proteases"/>
    <property type="match status" value="1"/>
</dbReference>
<keyword evidence="2 3" id="KW-0064">Aspartyl protease</keyword>
<dbReference type="GO" id="GO:0004190">
    <property type="term" value="F:aspartic-type endopeptidase activity"/>
    <property type="evidence" value="ECO:0007669"/>
    <property type="project" value="UniProtKB-KW"/>
</dbReference>
<reference evidence="7 8" key="1">
    <citation type="submission" date="2019-02" db="EMBL/GenBank/DDBJ databases">
        <title>Genome sequencing of the rare red list fungi Antrodiella citrinella (Flaviporus citrinellus).</title>
        <authorList>
            <person name="Buettner E."/>
            <person name="Kellner H."/>
        </authorList>
    </citation>
    <scope>NUCLEOTIDE SEQUENCE [LARGE SCALE GENOMIC DNA]</scope>
    <source>
        <strain evidence="7 8">DSM 108506</strain>
    </source>
</reference>
<evidence type="ECO:0000259" key="6">
    <source>
        <dbReference type="PROSITE" id="PS51767"/>
    </source>
</evidence>
<keyword evidence="4" id="KW-0472">Membrane</keyword>
<dbReference type="Gene3D" id="2.40.70.10">
    <property type="entry name" value="Acid Proteases"/>
    <property type="match status" value="2"/>
</dbReference>
<comment type="similarity">
    <text evidence="1 3">Belongs to the peptidase A1 family.</text>
</comment>
<evidence type="ECO:0000256" key="1">
    <source>
        <dbReference type="ARBA" id="ARBA00007447"/>
    </source>
</evidence>
<dbReference type="AlphaFoldDB" id="A0A4V3XJM5"/>
<evidence type="ECO:0000256" key="4">
    <source>
        <dbReference type="SAM" id="Phobius"/>
    </source>
</evidence>
<feature type="signal peptide" evidence="5">
    <location>
        <begin position="1"/>
        <end position="21"/>
    </location>
</feature>
<gene>
    <name evidence="7" type="ORF">EUX98_g579</name>
</gene>
<evidence type="ECO:0000256" key="2">
    <source>
        <dbReference type="ARBA" id="ARBA00022750"/>
    </source>
</evidence>
<keyword evidence="5" id="KW-0732">Signal</keyword>
<evidence type="ECO:0000256" key="5">
    <source>
        <dbReference type="SAM" id="SignalP"/>
    </source>
</evidence>
<proteinExistence type="inferred from homology"/>
<feature type="chain" id="PRO_5020616064" description="Peptidase A1 domain-containing protein" evidence="5">
    <location>
        <begin position="22"/>
        <end position="557"/>
    </location>
</feature>
<dbReference type="PANTHER" id="PTHR47966">
    <property type="entry name" value="BETA-SITE APP-CLEAVING ENZYME, ISOFORM A-RELATED"/>
    <property type="match status" value="1"/>
</dbReference>
<dbReference type="InterPro" id="IPR001461">
    <property type="entry name" value="Aspartic_peptidase_A1"/>
</dbReference>
<dbReference type="Pfam" id="PF00026">
    <property type="entry name" value="Asp"/>
    <property type="match status" value="1"/>
</dbReference>
<accession>A0A4V3XJM5</accession>
<protein>
    <recommendedName>
        <fullName evidence="6">Peptidase A1 domain-containing protein</fullName>
    </recommendedName>
</protein>
<dbReference type="Proteomes" id="UP000308730">
    <property type="component" value="Unassembled WGS sequence"/>
</dbReference>
<comment type="caution">
    <text evidence="7">The sequence shown here is derived from an EMBL/GenBank/DDBJ whole genome shotgun (WGS) entry which is preliminary data.</text>
</comment>
<dbReference type="GO" id="GO:0006508">
    <property type="term" value="P:proteolysis"/>
    <property type="evidence" value="ECO:0007669"/>
    <property type="project" value="UniProtKB-KW"/>
</dbReference>
<evidence type="ECO:0000256" key="3">
    <source>
        <dbReference type="RuleBase" id="RU000454"/>
    </source>
</evidence>
<sequence length="557" mass="58575">MKFQTHSLVFALILSATVSNAAIHPFKRVKSQSTHLPKRSGSAGFAPHVYAAAGGGDDEISMDDVHDLIYLANITVGGSPYVVQLDTGSSDLWIKGQTFPLPSSQLTTITYNISYGIGWANGTVSYSPVEFAGIKISSQAFLDVASVNNPVLSYNANGIAGLGFTSLSTVDALVNQTGAASGRSMLYNAFVQNPQEPNYIAFSLQSSADSEDEVVGTFSIGETVDQYASVLKTNSIPTFPVNSPTRWSVLLDGLVVGGQQVSVSSTVQGAPSNQAVVVLDTGTSYTYTTEAVCNAIYGSVPGAYFDSTQVRWVVPCATEIDVGLQIAGTVYPLHPLDVTPSGLTDPSQCVGSFIPQGVSVGGGEFDWLVGDNVLRSLYTVYDFGDFDSSGQMGNPYVKLLSVIDPQQASVEFHDLRGGSPLTNITYNAGSAPGGSSSSGGGTASVNISDDLANTLSKIGTFFPALLAIMALNALVILLLLIAAGVYMWRRRTRGATRRVGLGRALTPMPGARTTSYDMPSIIGESHTYQPVSMALTEDTFVPPSPAFQKGDRPNSVA</sequence>
<dbReference type="EMBL" id="SGPM01000004">
    <property type="protein sequence ID" value="THH33603.1"/>
    <property type="molecule type" value="Genomic_DNA"/>
</dbReference>
<dbReference type="OrthoDB" id="2747330at2759"/>
<dbReference type="PRINTS" id="PR00792">
    <property type="entry name" value="PEPSIN"/>
</dbReference>
<feature type="transmembrane region" description="Helical" evidence="4">
    <location>
        <begin position="461"/>
        <end position="488"/>
    </location>
</feature>
<dbReference type="InterPro" id="IPR033121">
    <property type="entry name" value="PEPTIDASE_A1"/>
</dbReference>
<dbReference type="PANTHER" id="PTHR47966:SF51">
    <property type="entry name" value="BETA-SITE APP-CLEAVING ENZYME, ISOFORM A-RELATED"/>
    <property type="match status" value="1"/>
</dbReference>
<dbReference type="CDD" id="cd05471">
    <property type="entry name" value="pepsin_like"/>
    <property type="match status" value="1"/>
</dbReference>
<name>A0A4V3XJM5_9APHY</name>
<evidence type="ECO:0000313" key="8">
    <source>
        <dbReference type="Proteomes" id="UP000308730"/>
    </source>
</evidence>
<keyword evidence="3" id="KW-0378">Hydrolase</keyword>
<dbReference type="PROSITE" id="PS00141">
    <property type="entry name" value="ASP_PROTEASE"/>
    <property type="match status" value="1"/>
</dbReference>
<keyword evidence="8" id="KW-1185">Reference proteome</keyword>
<evidence type="ECO:0000313" key="7">
    <source>
        <dbReference type="EMBL" id="THH33603.1"/>
    </source>
</evidence>
<dbReference type="InterPro" id="IPR034164">
    <property type="entry name" value="Pepsin-like_dom"/>
</dbReference>
<keyword evidence="3" id="KW-0645">Protease</keyword>